<evidence type="ECO:0000256" key="1">
    <source>
        <dbReference type="SAM" id="SignalP"/>
    </source>
</evidence>
<reference evidence="4 5" key="1">
    <citation type="submission" date="2016-10" db="EMBL/GenBank/DDBJ databases">
        <authorList>
            <person name="de Groot N.N."/>
        </authorList>
    </citation>
    <scope>NUCLEOTIDE SEQUENCE [LARGE SCALE GENOMIC DNA]</scope>
    <source>
        <strain evidence="4 5">Vu-144</strain>
    </source>
</reference>
<feature type="chain" id="PRO_5011730996" description="DUF1735 domain-containing protein" evidence="1">
    <location>
        <begin position="21"/>
        <end position="317"/>
    </location>
</feature>
<feature type="domain" description="BT-3987-like N-terminal" evidence="2">
    <location>
        <begin position="31"/>
        <end position="156"/>
    </location>
</feature>
<evidence type="ECO:0000313" key="4">
    <source>
        <dbReference type="EMBL" id="SEA01066.1"/>
    </source>
</evidence>
<name>A0A1H3XNY9_9BACT</name>
<dbReference type="AlphaFoldDB" id="A0A1H3XNY9"/>
<dbReference type="RefSeq" id="WP_091395481.1">
    <property type="nucleotide sequence ID" value="NZ_FNQY01000006.1"/>
</dbReference>
<dbReference type="Proteomes" id="UP000199041">
    <property type="component" value="Unassembled WGS sequence"/>
</dbReference>
<dbReference type="STRING" id="551991.SAMN05192529_10626"/>
<protein>
    <recommendedName>
        <fullName evidence="6">DUF1735 domain-containing protein</fullName>
    </recommendedName>
</protein>
<keyword evidence="1" id="KW-0732">Signal</keyword>
<dbReference type="EMBL" id="FNQY01000006">
    <property type="protein sequence ID" value="SEA01066.1"/>
    <property type="molecule type" value="Genomic_DNA"/>
</dbReference>
<evidence type="ECO:0008006" key="6">
    <source>
        <dbReference type="Google" id="ProtNLM"/>
    </source>
</evidence>
<dbReference type="InterPro" id="IPR040580">
    <property type="entry name" value="DUF5627"/>
</dbReference>
<proteinExistence type="predicted"/>
<accession>A0A1H3XNY9</accession>
<dbReference type="Pfam" id="PF18620">
    <property type="entry name" value="DUF5627"/>
    <property type="match status" value="1"/>
</dbReference>
<dbReference type="Pfam" id="PF08522">
    <property type="entry name" value="BT_3987-like_N"/>
    <property type="match status" value="1"/>
</dbReference>
<organism evidence="4 5">
    <name type="scientific">Arachidicoccus rhizosphaerae</name>
    <dbReference type="NCBI Taxonomy" id="551991"/>
    <lineage>
        <taxon>Bacteria</taxon>
        <taxon>Pseudomonadati</taxon>
        <taxon>Bacteroidota</taxon>
        <taxon>Chitinophagia</taxon>
        <taxon>Chitinophagales</taxon>
        <taxon>Chitinophagaceae</taxon>
        <taxon>Arachidicoccus</taxon>
    </lineage>
</organism>
<evidence type="ECO:0000259" key="2">
    <source>
        <dbReference type="Pfam" id="PF08522"/>
    </source>
</evidence>
<dbReference type="PROSITE" id="PS51257">
    <property type="entry name" value="PROKAR_LIPOPROTEIN"/>
    <property type="match status" value="1"/>
</dbReference>
<evidence type="ECO:0000313" key="5">
    <source>
        <dbReference type="Proteomes" id="UP000199041"/>
    </source>
</evidence>
<gene>
    <name evidence="4" type="ORF">SAMN05192529_10626</name>
</gene>
<dbReference type="InterPro" id="IPR013728">
    <property type="entry name" value="BT_3987-like_N"/>
</dbReference>
<dbReference type="OrthoDB" id="1041979at2"/>
<dbReference type="Gene3D" id="2.60.40.1740">
    <property type="entry name" value="hypothetical protein (bacova_03559)"/>
    <property type="match status" value="1"/>
</dbReference>
<feature type="domain" description="DUF5627" evidence="3">
    <location>
        <begin position="175"/>
        <end position="311"/>
    </location>
</feature>
<keyword evidence="5" id="KW-1185">Reference proteome</keyword>
<feature type="signal peptide" evidence="1">
    <location>
        <begin position="1"/>
        <end position="20"/>
    </location>
</feature>
<evidence type="ECO:0000259" key="3">
    <source>
        <dbReference type="Pfam" id="PF18620"/>
    </source>
</evidence>
<dbReference type="Gene3D" id="2.40.128.420">
    <property type="match status" value="1"/>
</dbReference>
<sequence length="317" mass="35835">MKIRILYLMMAAMLLGACHNKDIIFEDYPYQTVYFSYQHPVRTITLGEDIVNTDLDNAHKCKIYATLGGVYHNNKIVNITYAVDNDLVQGVSFSDGSEVTAMPTDYYSLASNTIEIPKDSISGGLEVHLTDAFFNDPDAIKNKYVIPLKMKSVTNADSILIDKDYILYAIKYINQWHGYYLRRGIDVIKGNNGNTALDNTNVRHQQYVEYDDVQQLTTKSLTETIFPLIFKDKNGYNVNCNLLLHFDDDNTCTISSATEGITASGSGKFVKKGEKNSWGNKDRDALYLAYEVNMVDEHVSSKDTLVMRNRGVTLETF</sequence>